<reference evidence="2" key="2">
    <citation type="journal article" date="2021" name="PeerJ">
        <title>Extensive microbial diversity within the chicken gut microbiome revealed by metagenomics and culture.</title>
        <authorList>
            <person name="Gilroy R."/>
            <person name="Ravi A."/>
            <person name="Getino M."/>
            <person name="Pursley I."/>
            <person name="Horton D.L."/>
            <person name="Alikhan N.F."/>
            <person name="Baker D."/>
            <person name="Gharbi K."/>
            <person name="Hall N."/>
            <person name="Watson M."/>
            <person name="Adriaenssens E.M."/>
            <person name="Foster-Nyarko E."/>
            <person name="Jarju S."/>
            <person name="Secka A."/>
            <person name="Antonio M."/>
            <person name="Oren A."/>
            <person name="Chaudhuri R.R."/>
            <person name="La Ragione R."/>
            <person name="Hildebrand F."/>
            <person name="Pallen M.J."/>
        </authorList>
    </citation>
    <scope>NUCLEOTIDE SEQUENCE</scope>
    <source>
        <strain evidence="2">13766</strain>
    </source>
</reference>
<dbReference type="SUPFAM" id="SSF53850">
    <property type="entry name" value="Periplasmic binding protein-like II"/>
    <property type="match status" value="1"/>
</dbReference>
<sequence length="532" mass="60723">MKKTLSMLLAALLVLALAVPAMAEDDPNSISFYSYWCGSLNDDEYVDKYLEDALGIELEIKKVDHTDKEAVNLMIAQDMPDCMWTESSIANLDDQEMVRRIPVAMVEEYAPYIYEQFEKYPILWAMCLDPEDDTQLLYLPDVIDTWTEMYTYNMYLRYDWVQELGIDLGVNVEKITDRFYVADKGLTMEVFDEVLRQFVNNDPDGNGQDDTQGYVSDYTRFLSAYGLINGVVADENGNACQWYTHPKVKDMLNHLQELYAEGLIYPEIFTIAWGEDWELINNDVCGVWASSTNTLNSWAATRPPLTLLNDPDSSAVLLSFPGICDENGKTIGITKPSPMSGIERFVVRWDVSDEKLAKILELVNFAGGWNPDREVTATLWYGEKGVDWDWSEDGTTPIAKTGLTPGERGTQIFSRTSETGETWRWITYEPLFAASSKYYVRSDGGIWNADLVYEYKQDFLNETDAGAILNEYSADWVNVRDAYFLDVITGKMSAEEGWDAYIQQLNDLRYDEYLSELDKCATTEELVAMYAE</sequence>
<keyword evidence="1" id="KW-0732">Signal</keyword>
<evidence type="ECO:0000313" key="3">
    <source>
        <dbReference type="Proteomes" id="UP000824140"/>
    </source>
</evidence>
<evidence type="ECO:0008006" key="4">
    <source>
        <dbReference type="Google" id="ProtNLM"/>
    </source>
</evidence>
<evidence type="ECO:0000313" key="2">
    <source>
        <dbReference type="EMBL" id="HIS93186.1"/>
    </source>
</evidence>
<feature type="chain" id="PRO_5038756341" description="ABC transporter substrate-binding protein" evidence="1">
    <location>
        <begin position="24"/>
        <end position="532"/>
    </location>
</feature>
<dbReference type="AlphaFoldDB" id="A0A9D1G0U7"/>
<feature type="signal peptide" evidence="1">
    <location>
        <begin position="1"/>
        <end position="23"/>
    </location>
</feature>
<dbReference type="Proteomes" id="UP000824140">
    <property type="component" value="Unassembled WGS sequence"/>
</dbReference>
<comment type="caution">
    <text evidence="2">The sequence shown here is derived from an EMBL/GenBank/DDBJ whole genome shotgun (WGS) entry which is preliminary data.</text>
</comment>
<dbReference type="Gene3D" id="3.40.190.10">
    <property type="entry name" value="Periplasmic binding protein-like II"/>
    <property type="match status" value="2"/>
</dbReference>
<reference evidence="2" key="1">
    <citation type="submission" date="2020-10" db="EMBL/GenBank/DDBJ databases">
        <authorList>
            <person name="Gilroy R."/>
        </authorList>
    </citation>
    <scope>NUCLEOTIDE SEQUENCE</scope>
    <source>
        <strain evidence="2">13766</strain>
    </source>
</reference>
<protein>
    <recommendedName>
        <fullName evidence="4">ABC transporter substrate-binding protein</fullName>
    </recommendedName>
</protein>
<proteinExistence type="predicted"/>
<accession>A0A9D1G0U7</accession>
<dbReference type="EMBL" id="DVJN01000185">
    <property type="protein sequence ID" value="HIS93186.1"/>
    <property type="molecule type" value="Genomic_DNA"/>
</dbReference>
<organism evidence="2 3">
    <name type="scientific">Candidatus Alectryocaccomicrobium excrementavium</name>
    <dbReference type="NCBI Taxonomy" id="2840668"/>
    <lineage>
        <taxon>Bacteria</taxon>
        <taxon>Bacillati</taxon>
        <taxon>Bacillota</taxon>
        <taxon>Clostridia</taxon>
        <taxon>Candidatus Alectryocaccomicrobium</taxon>
    </lineage>
</organism>
<evidence type="ECO:0000256" key="1">
    <source>
        <dbReference type="SAM" id="SignalP"/>
    </source>
</evidence>
<name>A0A9D1G0U7_9FIRM</name>
<gene>
    <name evidence="2" type="ORF">IAA84_09250</name>
</gene>